<dbReference type="FunFam" id="3.40.50.720:FF:000009">
    <property type="entry name" value="Fatty oxidation complex, alpha subunit"/>
    <property type="match status" value="1"/>
</dbReference>
<dbReference type="OrthoDB" id="9815331at2"/>
<feature type="binding site" evidence="12">
    <location>
        <position position="92"/>
    </location>
    <ligand>
        <name>NAD(+)</name>
        <dbReference type="ChEBI" id="CHEBI:57540"/>
    </ligand>
</feature>
<reference evidence="15 16" key="1">
    <citation type="submission" date="2018-11" db="EMBL/GenBank/DDBJ databases">
        <title>Phylogenetic determinants of toxin gene distribution in genomes of Brevibacillus laterosporus.</title>
        <authorList>
            <person name="Glare T.R."/>
            <person name="Durrant A."/>
            <person name="Berry C."/>
            <person name="Palma L."/>
            <person name="Ormskirk M."/>
            <person name="Cox M.O."/>
        </authorList>
    </citation>
    <scope>NUCLEOTIDE SEQUENCE [LARGE SCALE GENOMIC DNA]</scope>
    <source>
        <strain evidence="15 16">1821L</strain>
    </source>
</reference>
<proteinExistence type="inferred from homology"/>
<dbReference type="InterPro" id="IPR006180">
    <property type="entry name" value="3-OHacyl-CoA_DH_CS"/>
</dbReference>
<dbReference type="GO" id="GO:0050104">
    <property type="term" value="F:L-gulonate 3-dehydrogenase activity"/>
    <property type="evidence" value="ECO:0007669"/>
    <property type="project" value="UniProtKB-EC"/>
</dbReference>
<dbReference type="UniPathway" id="UPA00863"/>
<feature type="site" description="Important for catalytic activity" evidence="11">
    <location>
        <position position="140"/>
    </location>
</feature>
<evidence type="ECO:0000256" key="4">
    <source>
        <dbReference type="ARBA" id="ARBA00011738"/>
    </source>
</evidence>
<feature type="binding site" evidence="12">
    <location>
        <position position="119"/>
    </location>
    <ligand>
        <name>NAD(+)</name>
        <dbReference type="ChEBI" id="CHEBI:57540"/>
    </ligand>
</feature>
<feature type="domain" description="3-hydroxyacyl-CoA dehydrogenase C-terminal" evidence="13">
    <location>
        <begin position="187"/>
        <end position="285"/>
    </location>
</feature>
<dbReference type="Pfam" id="PF00725">
    <property type="entry name" value="3HCDH"/>
    <property type="match status" value="1"/>
</dbReference>
<dbReference type="InterPro" id="IPR006108">
    <property type="entry name" value="3HC_DH_C"/>
</dbReference>
<feature type="binding site" evidence="12">
    <location>
        <position position="97"/>
    </location>
    <ligand>
        <name>NAD(+)</name>
        <dbReference type="ChEBI" id="CHEBI:57540"/>
    </ligand>
</feature>
<keyword evidence="6" id="KW-0597">Phosphoprotein</keyword>
<dbReference type="PANTHER" id="PTHR48075">
    <property type="entry name" value="3-HYDROXYACYL-COA DEHYDROGENASE FAMILY PROTEIN"/>
    <property type="match status" value="1"/>
</dbReference>
<protein>
    <recommendedName>
        <fullName evidence="10">L-gulonate 3-dehydrogenase</fullName>
        <ecNumber evidence="9">1.1.1.45</ecNumber>
    </recommendedName>
    <alternativeName>
        <fullName evidence="10">L-gulonate 3-dehydrogenase</fullName>
    </alternativeName>
</protein>
<feature type="binding site" evidence="12">
    <location>
        <position position="143"/>
    </location>
    <ligand>
        <name>NAD(+)</name>
        <dbReference type="ChEBI" id="CHEBI:57540"/>
    </ligand>
</feature>
<dbReference type="Gene3D" id="3.40.50.720">
    <property type="entry name" value="NAD(P)-binding Rossmann-like Domain"/>
    <property type="match status" value="1"/>
</dbReference>
<comment type="similarity">
    <text evidence="3">Belongs to the 3-hydroxyacyl-CoA dehydrogenase family.</text>
</comment>
<evidence type="ECO:0000313" key="16">
    <source>
        <dbReference type="Proteomes" id="UP000319432"/>
    </source>
</evidence>
<dbReference type="GO" id="GO:0070403">
    <property type="term" value="F:NAD+ binding"/>
    <property type="evidence" value="ECO:0007669"/>
    <property type="project" value="InterPro"/>
</dbReference>
<evidence type="ECO:0000259" key="14">
    <source>
        <dbReference type="Pfam" id="PF02737"/>
    </source>
</evidence>
<dbReference type="InterPro" id="IPR013328">
    <property type="entry name" value="6PGD_dom2"/>
</dbReference>
<evidence type="ECO:0000256" key="7">
    <source>
        <dbReference type="ARBA" id="ARBA00023002"/>
    </source>
</evidence>
<dbReference type="Gene3D" id="1.10.1040.10">
    <property type="entry name" value="N-(1-d-carboxylethyl)-l-norvaline Dehydrogenase, domain 2"/>
    <property type="match status" value="1"/>
</dbReference>
<dbReference type="SUPFAM" id="SSF51735">
    <property type="entry name" value="NAD(P)-binding Rossmann-fold domains"/>
    <property type="match status" value="1"/>
</dbReference>
<evidence type="ECO:0000256" key="1">
    <source>
        <dbReference type="ARBA" id="ARBA00004496"/>
    </source>
</evidence>
<keyword evidence="16" id="KW-1185">Reference proteome</keyword>
<sequence length="312" mass="34853">MVKRVAVIGAGVMGHGIAQAYAGAGIQVNLYDPDEQMLQKAKNMLETSMSLFIQEGVWDEEHKENTWANLRVTTNLSEALNSVELITEAIPEILELKWKLFADIEAIVDEDIIIASNTSTIPLSQLAARVQHPERMVITHFFNPPQIVPLVEIVKHERTTDHAISTVMEVMTRIGKEPILLQKEVPGFIANRLQAALIREAFHLVEEGVADARAIDTAVTAGPGFRWSKIGPMQTVDFGGLDTWMRVMQNLAPVLSKEEKTPGIIRQHVEAGELGVKTGKGLFDYTDEEVLRETHKRDVHFLRLLALQQEQL</sequence>
<keyword evidence="7" id="KW-0560">Oxidoreductase</keyword>
<dbReference type="GO" id="GO:0019605">
    <property type="term" value="P:butyrate metabolic process"/>
    <property type="evidence" value="ECO:0007669"/>
    <property type="project" value="UniProtKB-UniPathway"/>
</dbReference>
<dbReference type="GO" id="GO:0005737">
    <property type="term" value="C:cytoplasm"/>
    <property type="evidence" value="ECO:0007669"/>
    <property type="project" value="UniProtKB-SubCell"/>
</dbReference>
<evidence type="ECO:0000256" key="6">
    <source>
        <dbReference type="ARBA" id="ARBA00022553"/>
    </source>
</evidence>
<evidence type="ECO:0000259" key="13">
    <source>
        <dbReference type="Pfam" id="PF00725"/>
    </source>
</evidence>
<accession>A0A518VBX3</accession>
<comment type="subcellular location">
    <subcellularLocation>
        <location evidence="1">Cytoplasm</location>
    </subcellularLocation>
</comment>
<feature type="domain" description="3-hydroxyacyl-CoA dehydrogenase NAD binding" evidence="14">
    <location>
        <begin position="5"/>
        <end position="183"/>
    </location>
</feature>
<keyword evidence="8 12" id="KW-0520">NAD</keyword>
<evidence type="ECO:0000256" key="5">
    <source>
        <dbReference type="ARBA" id="ARBA00022490"/>
    </source>
</evidence>
<keyword evidence="5" id="KW-0963">Cytoplasm</keyword>
<comment type="pathway">
    <text evidence="2">Lipid metabolism; butanoate metabolism.</text>
</comment>
<dbReference type="InterPro" id="IPR008927">
    <property type="entry name" value="6-PGluconate_DH-like_C_sf"/>
</dbReference>
<dbReference type="Pfam" id="PF02737">
    <property type="entry name" value="3HCDH_N"/>
    <property type="match status" value="1"/>
</dbReference>
<feature type="binding site" evidence="12">
    <location>
        <position position="277"/>
    </location>
    <ligand>
        <name>NAD(+)</name>
        <dbReference type="ChEBI" id="CHEBI:57540"/>
    </ligand>
</feature>
<dbReference type="InterPro" id="IPR006176">
    <property type="entry name" value="3-OHacyl-CoA_DH_NAD-bd"/>
</dbReference>
<dbReference type="PIRSF" id="PIRSF000105">
    <property type="entry name" value="HCDH"/>
    <property type="match status" value="1"/>
</dbReference>
<gene>
    <name evidence="15" type="ORF">EEL30_20710</name>
</gene>
<evidence type="ECO:0000256" key="9">
    <source>
        <dbReference type="ARBA" id="ARBA00038962"/>
    </source>
</evidence>
<dbReference type="InterPro" id="IPR036291">
    <property type="entry name" value="NAD(P)-bd_dom_sf"/>
</dbReference>
<dbReference type="EMBL" id="CP033464">
    <property type="protein sequence ID" value="QDX94492.1"/>
    <property type="molecule type" value="Genomic_DNA"/>
</dbReference>
<name>A0A518VBX3_BRELA</name>
<comment type="subunit">
    <text evidence="4">Homodimer.</text>
</comment>
<evidence type="ECO:0000256" key="3">
    <source>
        <dbReference type="ARBA" id="ARBA00009463"/>
    </source>
</evidence>
<evidence type="ECO:0000256" key="11">
    <source>
        <dbReference type="PIRSR" id="PIRSR000105-1"/>
    </source>
</evidence>
<evidence type="ECO:0000256" key="10">
    <source>
        <dbReference type="ARBA" id="ARBA00042709"/>
    </source>
</evidence>
<dbReference type="PROSITE" id="PS00067">
    <property type="entry name" value="3HCDH"/>
    <property type="match status" value="1"/>
</dbReference>
<dbReference type="EC" id="1.1.1.45" evidence="9"/>
<dbReference type="SUPFAM" id="SSF48179">
    <property type="entry name" value="6-phosphogluconate dehydrogenase C-terminal domain-like"/>
    <property type="match status" value="1"/>
</dbReference>
<evidence type="ECO:0000256" key="2">
    <source>
        <dbReference type="ARBA" id="ARBA00005086"/>
    </source>
</evidence>
<dbReference type="PANTHER" id="PTHR48075:SF1">
    <property type="entry name" value="LAMBDA-CRYSTALLIN HOMOLOG"/>
    <property type="match status" value="1"/>
</dbReference>
<dbReference type="Proteomes" id="UP000319432">
    <property type="component" value="Chromosome"/>
</dbReference>
<organism evidence="15 16">
    <name type="scientific">Brevibacillus laterosporus</name>
    <name type="common">Bacillus laterosporus</name>
    <dbReference type="NCBI Taxonomy" id="1465"/>
    <lineage>
        <taxon>Bacteria</taxon>
        <taxon>Bacillati</taxon>
        <taxon>Bacillota</taxon>
        <taxon>Bacilli</taxon>
        <taxon>Bacillales</taxon>
        <taxon>Paenibacillaceae</taxon>
        <taxon>Brevibacillus</taxon>
    </lineage>
</organism>
<dbReference type="AlphaFoldDB" id="A0A518VBX3"/>
<feature type="binding site" evidence="12">
    <location>
        <position position="32"/>
    </location>
    <ligand>
        <name>NAD(+)</name>
        <dbReference type="ChEBI" id="CHEBI:57540"/>
    </ligand>
</feature>
<feature type="binding site" evidence="12">
    <location>
        <begin position="9"/>
        <end position="14"/>
    </location>
    <ligand>
        <name>NAD(+)</name>
        <dbReference type="ChEBI" id="CHEBI:57540"/>
    </ligand>
</feature>
<evidence type="ECO:0000313" key="15">
    <source>
        <dbReference type="EMBL" id="QDX94492.1"/>
    </source>
</evidence>
<evidence type="ECO:0000256" key="12">
    <source>
        <dbReference type="PIRSR" id="PIRSR000105-2"/>
    </source>
</evidence>
<evidence type="ECO:0000256" key="8">
    <source>
        <dbReference type="ARBA" id="ARBA00023027"/>
    </source>
</evidence>
<dbReference type="InterPro" id="IPR022694">
    <property type="entry name" value="3-OHacyl-CoA_DH"/>
</dbReference>